<dbReference type="Pfam" id="PF03466">
    <property type="entry name" value="LysR_substrate"/>
    <property type="match status" value="1"/>
</dbReference>
<protein>
    <submittedName>
        <fullName evidence="6">LysR family transcriptional regulator</fullName>
    </submittedName>
</protein>
<dbReference type="InterPro" id="IPR036388">
    <property type="entry name" value="WH-like_DNA-bd_sf"/>
</dbReference>
<keyword evidence="4" id="KW-0804">Transcription</keyword>
<dbReference type="CDD" id="cd05466">
    <property type="entry name" value="PBP2_LTTR_substrate"/>
    <property type="match status" value="1"/>
</dbReference>
<dbReference type="Gene3D" id="1.10.10.10">
    <property type="entry name" value="Winged helix-like DNA-binding domain superfamily/Winged helix DNA-binding domain"/>
    <property type="match status" value="1"/>
</dbReference>
<sequence length="303" mass="32614">MTDKAAKSLSLKQLELFIALASSDNIASAGARLGMTPSATSHALKTLELTLGAPLLDRNVSGVQLTYAAQQILPHVRDIFTSLQVVRATASASAGLRAGLLTLGSLGASSSLNILPPLLEMFKARYPGVEVFVTEKPDPEMERALVERRIEIGVVALPKPDFDTLPLVTDELMVVLPVGHPLARLAVIGVKDLADYPLIMTRAGSQPVITRMFERAGIAPRIAHDLSQIMSILEFVRRGQGISVLASLVLPQRYDGLVYRKISPAAKRRIGLACLNERKLSPAAHAFWAMVRDAAPGLTFPVM</sequence>
<reference evidence="7" key="1">
    <citation type="submission" date="2015-12" db="EMBL/GenBank/DDBJ databases">
        <title>FDA dAtabase for Regulatory Grade micrObial Sequences (FDA-ARGOS): Supporting development and validation of Infectious Disease Dx tests.</title>
        <authorList>
            <person name="Case J."/>
            <person name="Tallon L."/>
            <person name="Sadzewicz L."/>
            <person name="Sengamalay N."/>
            <person name="Ott S."/>
            <person name="Godinez A."/>
            <person name="Nagaraj S."/>
            <person name="Nadendla S."/>
            <person name="Sichtig H."/>
        </authorList>
    </citation>
    <scope>NUCLEOTIDE SEQUENCE [LARGE SCALE GENOMIC DNA]</scope>
    <source>
        <strain evidence="7">FDAARGOS_147</strain>
    </source>
</reference>
<dbReference type="GO" id="GO:0032993">
    <property type="term" value="C:protein-DNA complex"/>
    <property type="evidence" value="ECO:0007669"/>
    <property type="project" value="TreeGrafter"/>
</dbReference>
<accession>A0A109XXM4</accession>
<dbReference type="InterPro" id="IPR000847">
    <property type="entry name" value="LysR_HTH_N"/>
</dbReference>
<evidence type="ECO:0000256" key="2">
    <source>
        <dbReference type="ARBA" id="ARBA00023015"/>
    </source>
</evidence>
<keyword evidence="2" id="KW-0805">Transcription regulation</keyword>
<name>A0A109XXM4_ALCXX</name>
<dbReference type="Pfam" id="PF00126">
    <property type="entry name" value="HTH_1"/>
    <property type="match status" value="1"/>
</dbReference>
<dbReference type="RefSeq" id="WP_061073400.1">
    <property type="nucleotide sequence ID" value="NZ_CP014060.2"/>
</dbReference>
<organism evidence="6 7">
    <name type="scientific">Alcaligenes xylosoxydans xylosoxydans</name>
    <name type="common">Achromobacter xylosoxidans</name>
    <dbReference type="NCBI Taxonomy" id="85698"/>
    <lineage>
        <taxon>Bacteria</taxon>
        <taxon>Pseudomonadati</taxon>
        <taxon>Pseudomonadota</taxon>
        <taxon>Betaproteobacteria</taxon>
        <taxon>Burkholderiales</taxon>
        <taxon>Alcaligenaceae</taxon>
        <taxon>Achromobacter</taxon>
    </lineage>
</organism>
<dbReference type="PANTHER" id="PTHR30346:SF9">
    <property type="entry name" value="LYSR FAMILY TRANSCRIPTIONAL REGULATOR"/>
    <property type="match status" value="1"/>
</dbReference>
<evidence type="ECO:0000256" key="4">
    <source>
        <dbReference type="ARBA" id="ARBA00023163"/>
    </source>
</evidence>
<evidence type="ECO:0000256" key="1">
    <source>
        <dbReference type="ARBA" id="ARBA00009437"/>
    </source>
</evidence>
<dbReference type="SUPFAM" id="SSF53850">
    <property type="entry name" value="Periplasmic binding protein-like II"/>
    <property type="match status" value="1"/>
</dbReference>
<evidence type="ECO:0000256" key="3">
    <source>
        <dbReference type="ARBA" id="ARBA00023125"/>
    </source>
</evidence>
<dbReference type="InterPro" id="IPR005119">
    <property type="entry name" value="LysR_subst-bd"/>
</dbReference>
<comment type="similarity">
    <text evidence="1">Belongs to the LysR transcriptional regulatory family.</text>
</comment>
<dbReference type="InterPro" id="IPR036390">
    <property type="entry name" value="WH_DNA-bd_sf"/>
</dbReference>
<dbReference type="SUPFAM" id="SSF46785">
    <property type="entry name" value="Winged helix' DNA-binding domain"/>
    <property type="match status" value="1"/>
</dbReference>
<evidence type="ECO:0000313" key="6">
    <source>
        <dbReference type="EMBL" id="AMG38782.1"/>
    </source>
</evidence>
<dbReference type="Proteomes" id="UP000060602">
    <property type="component" value="Chromosome"/>
</dbReference>
<feature type="domain" description="HTH lysR-type" evidence="5">
    <location>
        <begin position="9"/>
        <end position="66"/>
    </location>
</feature>
<dbReference type="Gene3D" id="3.40.190.290">
    <property type="match status" value="1"/>
</dbReference>
<dbReference type="AlphaFoldDB" id="A0A109XXM4"/>
<keyword evidence="3" id="KW-0238">DNA-binding</keyword>
<proteinExistence type="inferred from homology"/>
<evidence type="ECO:0000259" key="5">
    <source>
        <dbReference type="PROSITE" id="PS50931"/>
    </source>
</evidence>
<dbReference type="PROSITE" id="PS50931">
    <property type="entry name" value="HTH_LYSR"/>
    <property type="match status" value="1"/>
</dbReference>
<gene>
    <name evidence="6" type="ORF">AL504_23775</name>
</gene>
<dbReference type="PANTHER" id="PTHR30346">
    <property type="entry name" value="TRANSCRIPTIONAL DUAL REGULATOR HCAR-RELATED"/>
    <property type="match status" value="1"/>
</dbReference>
<evidence type="ECO:0000313" key="7">
    <source>
        <dbReference type="Proteomes" id="UP000060602"/>
    </source>
</evidence>
<dbReference type="GO" id="GO:0003700">
    <property type="term" value="F:DNA-binding transcription factor activity"/>
    <property type="evidence" value="ECO:0007669"/>
    <property type="project" value="InterPro"/>
</dbReference>
<dbReference type="EMBL" id="CP014060">
    <property type="protein sequence ID" value="AMG38782.1"/>
    <property type="molecule type" value="Genomic_DNA"/>
</dbReference>
<dbReference type="GO" id="GO:0003677">
    <property type="term" value="F:DNA binding"/>
    <property type="evidence" value="ECO:0007669"/>
    <property type="project" value="UniProtKB-KW"/>
</dbReference>